<proteinExistence type="predicted"/>
<dbReference type="EMBL" id="ML179336">
    <property type="protein sequence ID" value="THU90388.1"/>
    <property type="molecule type" value="Genomic_DNA"/>
</dbReference>
<reference evidence="3 4" key="1">
    <citation type="journal article" date="2019" name="Nat. Ecol. Evol.">
        <title>Megaphylogeny resolves global patterns of mushroom evolution.</title>
        <authorList>
            <person name="Varga T."/>
            <person name="Krizsan K."/>
            <person name="Foldi C."/>
            <person name="Dima B."/>
            <person name="Sanchez-Garcia M."/>
            <person name="Sanchez-Ramirez S."/>
            <person name="Szollosi G.J."/>
            <person name="Szarkandi J.G."/>
            <person name="Papp V."/>
            <person name="Albert L."/>
            <person name="Andreopoulos W."/>
            <person name="Angelini C."/>
            <person name="Antonin V."/>
            <person name="Barry K.W."/>
            <person name="Bougher N.L."/>
            <person name="Buchanan P."/>
            <person name="Buyck B."/>
            <person name="Bense V."/>
            <person name="Catcheside P."/>
            <person name="Chovatia M."/>
            <person name="Cooper J."/>
            <person name="Damon W."/>
            <person name="Desjardin D."/>
            <person name="Finy P."/>
            <person name="Geml J."/>
            <person name="Haridas S."/>
            <person name="Hughes K."/>
            <person name="Justo A."/>
            <person name="Karasinski D."/>
            <person name="Kautmanova I."/>
            <person name="Kiss B."/>
            <person name="Kocsube S."/>
            <person name="Kotiranta H."/>
            <person name="LaButti K.M."/>
            <person name="Lechner B.E."/>
            <person name="Liimatainen K."/>
            <person name="Lipzen A."/>
            <person name="Lukacs Z."/>
            <person name="Mihaltcheva S."/>
            <person name="Morgado L.N."/>
            <person name="Niskanen T."/>
            <person name="Noordeloos M.E."/>
            <person name="Ohm R.A."/>
            <person name="Ortiz-Santana B."/>
            <person name="Ovrebo C."/>
            <person name="Racz N."/>
            <person name="Riley R."/>
            <person name="Savchenko A."/>
            <person name="Shiryaev A."/>
            <person name="Soop K."/>
            <person name="Spirin V."/>
            <person name="Szebenyi C."/>
            <person name="Tomsovsky M."/>
            <person name="Tulloss R.E."/>
            <person name="Uehling J."/>
            <person name="Grigoriev I.V."/>
            <person name="Vagvolgyi C."/>
            <person name="Papp T."/>
            <person name="Martin F.M."/>
            <person name="Miettinen O."/>
            <person name="Hibbett D.S."/>
            <person name="Nagy L.G."/>
        </authorList>
    </citation>
    <scope>NUCLEOTIDE SEQUENCE [LARGE SCALE GENOMIC DNA]</scope>
    <source>
        <strain evidence="3 4">CBS 962.96</strain>
    </source>
</reference>
<feature type="coiled-coil region" evidence="1">
    <location>
        <begin position="110"/>
        <end position="137"/>
    </location>
</feature>
<accession>A0A4S8LNP9</accession>
<gene>
    <name evidence="3" type="ORF">K435DRAFT_864329</name>
</gene>
<evidence type="ECO:0000313" key="4">
    <source>
        <dbReference type="Proteomes" id="UP000297245"/>
    </source>
</evidence>
<feature type="region of interest" description="Disordered" evidence="2">
    <location>
        <begin position="1"/>
        <end position="30"/>
    </location>
</feature>
<keyword evidence="1" id="KW-0175">Coiled coil</keyword>
<dbReference type="AlphaFoldDB" id="A0A4S8LNP9"/>
<evidence type="ECO:0000313" key="3">
    <source>
        <dbReference type="EMBL" id="THU90388.1"/>
    </source>
</evidence>
<name>A0A4S8LNP9_DENBC</name>
<evidence type="ECO:0000256" key="1">
    <source>
        <dbReference type="SAM" id="Coils"/>
    </source>
</evidence>
<feature type="compositionally biased region" description="Polar residues" evidence="2">
    <location>
        <begin position="1"/>
        <end position="12"/>
    </location>
</feature>
<keyword evidence="4" id="KW-1185">Reference proteome</keyword>
<organism evidence="3 4">
    <name type="scientific">Dendrothele bispora (strain CBS 962.96)</name>
    <dbReference type="NCBI Taxonomy" id="1314807"/>
    <lineage>
        <taxon>Eukaryota</taxon>
        <taxon>Fungi</taxon>
        <taxon>Dikarya</taxon>
        <taxon>Basidiomycota</taxon>
        <taxon>Agaricomycotina</taxon>
        <taxon>Agaricomycetes</taxon>
        <taxon>Agaricomycetidae</taxon>
        <taxon>Agaricales</taxon>
        <taxon>Agaricales incertae sedis</taxon>
        <taxon>Dendrothele</taxon>
    </lineage>
</organism>
<protein>
    <submittedName>
        <fullName evidence="3">Uncharacterized protein</fullName>
    </submittedName>
</protein>
<dbReference type="Proteomes" id="UP000297245">
    <property type="component" value="Unassembled WGS sequence"/>
</dbReference>
<evidence type="ECO:0000256" key="2">
    <source>
        <dbReference type="SAM" id="MobiDB-lite"/>
    </source>
</evidence>
<sequence>MSSKRIATSPECNSPHKRQRSASSESSMSYGKDGCVTSIEVAHPLTEDDTTSMGNNNAIVGTSDNNLESELTLRTAVASSIIPDASFAADTVSIGNVTTSCENNTSCTECLRLKAECQKLRNELEHCLIQRDFAREELEEAINGRKEAFSDAQYWKNAYGNTGREMVETGRKMVETGRNMVELVEEDDLLV</sequence>